<gene>
    <name evidence="14" type="ORF">PV327_006975</name>
</gene>
<feature type="transmembrane region" description="Helical" evidence="12">
    <location>
        <begin position="308"/>
        <end position="332"/>
    </location>
</feature>
<dbReference type="PANTHER" id="PTHR10132:SF14">
    <property type="entry name" value="SARCOGLYCAN ALPHA, ISOFORM C"/>
    <property type="match status" value="1"/>
</dbReference>
<evidence type="ECO:0000256" key="2">
    <source>
        <dbReference type="ARBA" id="ARBA00004245"/>
    </source>
</evidence>
<evidence type="ECO:0000256" key="7">
    <source>
        <dbReference type="ARBA" id="ARBA00022692"/>
    </source>
</evidence>
<comment type="similarity">
    <text evidence="4">Belongs to the sarcoglycan alpha/epsilon family.</text>
</comment>
<comment type="function">
    <text evidence="1">Component of the sarcoglycan complex, a subcomplex of the dystrophin-glycoprotein complex which forms a link between the F-actin cytoskeleton and the extracellular matrix.</text>
</comment>
<keyword evidence="9 12" id="KW-0472">Membrane</keyword>
<protein>
    <recommendedName>
        <fullName evidence="13">Dystroglycan-type cadherin-like domain-containing protein</fullName>
    </recommendedName>
</protein>
<evidence type="ECO:0000256" key="4">
    <source>
        <dbReference type="ARBA" id="ARBA00007721"/>
    </source>
</evidence>
<dbReference type="GO" id="GO:0005509">
    <property type="term" value="F:calcium ion binding"/>
    <property type="evidence" value="ECO:0007669"/>
    <property type="project" value="InterPro"/>
</dbReference>
<dbReference type="Pfam" id="PF05510">
    <property type="entry name" value="Sarcoglycan_2"/>
    <property type="match status" value="1"/>
</dbReference>
<dbReference type="InterPro" id="IPR006644">
    <property type="entry name" value="Cadg"/>
</dbReference>
<evidence type="ECO:0000313" key="15">
    <source>
        <dbReference type="Proteomes" id="UP001168972"/>
    </source>
</evidence>
<evidence type="ECO:0000256" key="8">
    <source>
        <dbReference type="ARBA" id="ARBA00022989"/>
    </source>
</evidence>
<keyword evidence="5" id="KW-1003">Cell membrane</keyword>
<dbReference type="SMART" id="SM00736">
    <property type="entry name" value="CADG"/>
    <property type="match status" value="1"/>
</dbReference>
<keyword evidence="11" id="KW-0206">Cytoskeleton</keyword>
<evidence type="ECO:0000256" key="11">
    <source>
        <dbReference type="ARBA" id="ARBA00023212"/>
    </source>
</evidence>
<proteinExistence type="inferred from homology"/>
<accession>A0AA39F5D8</accession>
<dbReference type="GO" id="GO:0016012">
    <property type="term" value="C:sarcoglycan complex"/>
    <property type="evidence" value="ECO:0007669"/>
    <property type="project" value="InterPro"/>
</dbReference>
<dbReference type="InterPro" id="IPR048346">
    <property type="entry name" value="Sarcoglycan_N"/>
</dbReference>
<dbReference type="InterPro" id="IPR048347">
    <property type="entry name" value="Sarcoglycan_C"/>
</dbReference>
<evidence type="ECO:0000313" key="14">
    <source>
        <dbReference type="EMBL" id="KAK0163275.1"/>
    </source>
</evidence>
<comment type="caution">
    <text evidence="14">The sequence shown here is derived from an EMBL/GenBank/DDBJ whole genome shotgun (WGS) entry which is preliminary data.</text>
</comment>
<evidence type="ECO:0000256" key="3">
    <source>
        <dbReference type="ARBA" id="ARBA00004513"/>
    </source>
</evidence>
<dbReference type="PANTHER" id="PTHR10132">
    <property type="entry name" value="ALPHA-/EPSILON-SARCOGLYCAN FAMILY MEMBER"/>
    <property type="match status" value="1"/>
</dbReference>
<evidence type="ECO:0000256" key="10">
    <source>
        <dbReference type="ARBA" id="ARBA00023180"/>
    </source>
</evidence>
<evidence type="ECO:0000256" key="9">
    <source>
        <dbReference type="ARBA" id="ARBA00023136"/>
    </source>
</evidence>
<keyword evidence="8 12" id="KW-1133">Transmembrane helix</keyword>
<dbReference type="Proteomes" id="UP001168972">
    <property type="component" value="Unassembled WGS sequence"/>
</dbReference>
<keyword evidence="6" id="KW-0963">Cytoplasm</keyword>
<keyword evidence="10" id="KW-0325">Glycoprotein</keyword>
<feature type="domain" description="Dystroglycan-type cadherin-like" evidence="13">
    <location>
        <begin position="28"/>
        <end position="133"/>
    </location>
</feature>
<sequence>MYFQRILCICKQINYCKMLLNLWILFVVCGSSLSEIIVTSSVFVIPIGPEMFNWNSNAGRIEFTYQASLINAPDLPSWIHYTYSDKHRRGFLYGVPPNDQGDFKLEIVGLNKQTYDTAYKIIDMKVQKKENITKFEVYLKIDNLDIEDTFDGRRMERLFDVFRKELWTEAQDLHLTFLASAVEEGARLPLDPKEAEGVVLRLGSSMPFSHSLNDYEAQLKPLRRRLPCPKDFKRTSKEKMFRNAGFVLDWCSFKLISENRSLHQESARRDQSINVIGRTPLVATEHAEWQWARPKKIEIPTRNYFHEIATTVCVPTLLLLILAVLLSSTLCLHHEKALAIHKS</sequence>
<evidence type="ECO:0000256" key="5">
    <source>
        <dbReference type="ARBA" id="ARBA00022475"/>
    </source>
</evidence>
<keyword evidence="15" id="KW-1185">Reference proteome</keyword>
<organism evidence="14 15">
    <name type="scientific">Microctonus hyperodae</name>
    <name type="common">Parasitoid wasp</name>
    <dbReference type="NCBI Taxonomy" id="165561"/>
    <lineage>
        <taxon>Eukaryota</taxon>
        <taxon>Metazoa</taxon>
        <taxon>Ecdysozoa</taxon>
        <taxon>Arthropoda</taxon>
        <taxon>Hexapoda</taxon>
        <taxon>Insecta</taxon>
        <taxon>Pterygota</taxon>
        <taxon>Neoptera</taxon>
        <taxon>Endopterygota</taxon>
        <taxon>Hymenoptera</taxon>
        <taxon>Apocrita</taxon>
        <taxon>Ichneumonoidea</taxon>
        <taxon>Braconidae</taxon>
        <taxon>Euphorinae</taxon>
        <taxon>Microctonus</taxon>
    </lineage>
</organism>
<dbReference type="GO" id="GO:0005856">
    <property type="term" value="C:cytoskeleton"/>
    <property type="evidence" value="ECO:0007669"/>
    <property type="project" value="UniProtKB-SubCell"/>
</dbReference>
<comment type="subcellular location">
    <subcellularLocation>
        <location evidence="3">Cell membrane</location>
        <location evidence="3">Sarcolemma</location>
        <topology evidence="3">Single-pass membrane protein</topology>
    </subcellularLocation>
    <subcellularLocation>
        <location evidence="2">Cytoplasm</location>
        <location evidence="2">Cytoskeleton</location>
    </subcellularLocation>
</comment>
<evidence type="ECO:0000256" key="6">
    <source>
        <dbReference type="ARBA" id="ARBA00022490"/>
    </source>
</evidence>
<dbReference type="GO" id="GO:0042383">
    <property type="term" value="C:sarcolemma"/>
    <property type="evidence" value="ECO:0007669"/>
    <property type="project" value="UniProtKB-SubCell"/>
</dbReference>
<dbReference type="InterPro" id="IPR008908">
    <property type="entry name" value="Sarcoglycan_alpha/epsilon"/>
</dbReference>
<evidence type="ECO:0000256" key="12">
    <source>
        <dbReference type="SAM" id="Phobius"/>
    </source>
</evidence>
<name>A0AA39F5D8_MICHY</name>
<evidence type="ECO:0000259" key="13">
    <source>
        <dbReference type="SMART" id="SM00736"/>
    </source>
</evidence>
<evidence type="ECO:0000256" key="1">
    <source>
        <dbReference type="ARBA" id="ARBA00002860"/>
    </source>
</evidence>
<dbReference type="InterPro" id="IPR015919">
    <property type="entry name" value="Cadherin-like_sf"/>
</dbReference>
<dbReference type="AlphaFoldDB" id="A0AA39F5D8"/>
<reference evidence="14" key="2">
    <citation type="submission" date="2023-03" db="EMBL/GenBank/DDBJ databases">
        <authorList>
            <person name="Inwood S.N."/>
            <person name="Skelly J.G."/>
            <person name="Guhlin J."/>
            <person name="Harrop T.W.R."/>
            <person name="Goldson S.G."/>
            <person name="Dearden P.K."/>
        </authorList>
    </citation>
    <scope>NUCLEOTIDE SEQUENCE</scope>
    <source>
        <strain evidence="14">Lincoln</strain>
        <tissue evidence="14">Whole body</tissue>
    </source>
</reference>
<keyword evidence="7 12" id="KW-0812">Transmembrane</keyword>
<feature type="transmembrane region" description="Helical" evidence="12">
    <location>
        <begin position="20"/>
        <end position="45"/>
    </location>
</feature>
<dbReference type="SUPFAM" id="SSF49313">
    <property type="entry name" value="Cadherin-like"/>
    <property type="match status" value="1"/>
</dbReference>
<dbReference type="EMBL" id="JAQQBR010001833">
    <property type="protein sequence ID" value="KAK0163275.1"/>
    <property type="molecule type" value="Genomic_DNA"/>
</dbReference>
<dbReference type="Pfam" id="PF20989">
    <property type="entry name" value="Sarcoglycan_2_C"/>
    <property type="match status" value="1"/>
</dbReference>
<reference evidence="14" key="1">
    <citation type="journal article" date="2023" name="bioRxiv">
        <title>Scaffold-level genome assemblies of two parasitoid biocontrol wasps reveal the parthenogenesis mechanism and an associated novel virus.</title>
        <authorList>
            <person name="Inwood S."/>
            <person name="Skelly J."/>
            <person name="Guhlin J."/>
            <person name="Harrop T."/>
            <person name="Goldson S."/>
            <person name="Dearden P."/>
        </authorList>
    </citation>
    <scope>NUCLEOTIDE SEQUENCE</scope>
    <source>
        <strain evidence="14">Lincoln</strain>
        <tissue evidence="14">Whole body</tissue>
    </source>
</reference>